<dbReference type="PhylomeDB" id="A0A0G4F4N5"/>
<dbReference type="VEuPathDB" id="CryptoDB:Vbra_1310"/>
<name>A0A0G4F4N5_VITBC</name>
<reference evidence="1 2" key="1">
    <citation type="submission" date="2014-11" db="EMBL/GenBank/DDBJ databases">
        <authorList>
            <person name="Zhu J."/>
            <person name="Qi W."/>
            <person name="Song R."/>
        </authorList>
    </citation>
    <scope>NUCLEOTIDE SEQUENCE [LARGE SCALE GENOMIC DNA]</scope>
</reference>
<organism evidence="1 2">
    <name type="scientific">Vitrella brassicaformis (strain CCMP3155)</name>
    <dbReference type="NCBI Taxonomy" id="1169540"/>
    <lineage>
        <taxon>Eukaryota</taxon>
        <taxon>Sar</taxon>
        <taxon>Alveolata</taxon>
        <taxon>Colpodellida</taxon>
        <taxon>Vitrellaceae</taxon>
        <taxon>Vitrella</taxon>
    </lineage>
</organism>
<proteinExistence type="predicted"/>
<dbReference type="InParanoid" id="A0A0G4F4N5"/>
<protein>
    <recommendedName>
        <fullName evidence="3">ATPase AAA-type core domain-containing protein</fullName>
    </recommendedName>
</protein>
<evidence type="ECO:0008006" key="3">
    <source>
        <dbReference type="Google" id="ProtNLM"/>
    </source>
</evidence>
<sequence>MRMSQEGALRVTPDGLVPLKDLNKLSLEKQSLREQSTSPLPELVPSINLGSLDPTYFIGDKDLDEVVSDIMRCYKEDDSILASSDRIPPMSLTRHPRGGKTRFLKEIGRRLRDKQKVPSIRIAFNDRTGKQDVEETLSLKQRLLKRIGWSVATDETRSLVGNNFKRWMETVDVPESTIEEWLGDGGCVLLIDEMNKLITDAIRGGTEETDLAAFLKCYFIDKANRYLVLSSHTTTTGDKLSTFITSPSDRDVIRPRLPVITSPEEVEKLGVDAINEGALCLVMSAMP</sequence>
<dbReference type="AlphaFoldDB" id="A0A0G4F4N5"/>
<evidence type="ECO:0000313" key="1">
    <source>
        <dbReference type="EMBL" id="CEM06887.1"/>
    </source>
</evidence>
<dbReference type="OrthoDB" id="430279at2759"/>
<keyword evidence="2" id="KW-1185">Reference proteome</keyword>
<accession>A0A0G4F4N5</accession>
<dbReference type="InterPro" id="IPR027417">
    <property type="entry name" value="P-loop_NTPase"/>
</dbReference>
<dbReference type="EMBL" id="CDMY01000372">
    <property type="protein sequence ID" value="CEM06887.1"/>
    <property type="molecule type" value="Genomic_DNA"/>
</dbReference>
<evidence type="ECO:0000313" key="2">
    <source>
        <dbReference type="Proteomes" id="UP000041254"/>
    </source>
</evidence>
<dbReference type="SUPFAM" id="SSF52540">
    <property type="entry name" value="P-loop containing nucleoside triphosphate hydrolases"/>
    <property type="match status" value="1"/>
</dbReference>
<dbReference type="Proteomes" id="UP000041254">
    <property type="component" value="Unassembled WGS sequence"/>
</dbReference>
<gene>
    <name evidence="1" type="ORF">Vbra_1310</name>
</gene>